<proteinExistence type="predicted"/>
<dbReference type="InterPro" id="IPR011990">
    <property type="entry name" value="TPR-like_helical_dom_sf"/>
</dbReference>
<comment type="caution">
    <text evidence="3">The sequence shown here is derived from an EMBL/GenBank/DDBJ whole genome shotgun (WGS) entry which is preliminary data.</text>
</comment>
<dbReference type="Gene3D" id="1.25.40.390">
    <property type="match status" value="1"/>
</dbReference>
<evidence type="ECO:0000313" key="4">
    <source>
        <dbReference type="Proteomes" id="UP000286246"/>
    </source>
</evidence>
<dbReference type="InterPro" id="IPR019734">
    <property type="entry name" value="TPR_rpt"/>
</dbReference>
<dbReference type="SUPFAM" id="SSF48452">
    <property type="entry name" value="TPR-like"/>
    <property type="match status" value="1"/>
</dbReference>
<dbReference type="PROSITE" id="PS51257">
    <property type="entry name" value="PROKAR_LIPOPROTEIN"/>
    <property type="match status" value="1"/>
</dbReference>
<accession>A0A420BKP9</accession>
<dbReference type="AlphaFoldDB" id="A0A420BKP9"/>
<gene>
    <name evidence="3" type="ORF">DFQ12_2013</name>
</gene>
<dbReference type="RefSeq" id="WP_120258722.1">
    <property type="nucleotide sequence ID" value="NZ_RAPY01000001.1"/>
</dbReference>
<evidence type="ECO:0000313" key="3">
    <source>
        <dbReference type="EMBL" id="RKE57136.1"/>
    </source>
</evidence>
<name>A0A420BKP9_SPHD1</name>
<evidence type="ECO:0000256" key="1">
    <source>
        <dbReference type="PROSITE-ProRule" id="PRU00339"/>
    </source>
</evidence>
<evidence type="ECO:0000259" key="2">
    <source>
        <dbReference type="Pfam" id="PF14322"/>
    </source>
</evidence>
<dbReference type="OrthoDB" id="629561at2"/>
<keyword evidence="1" id="KW-0802">TPR repeat</keyword>
<feature type="domain" description="SusD-like N-terminal" evidence="2">
    <location>
        <begin position="21"/>
        <end position="224"/>
    </location>
</feature>
<reference evidence="3 4" key="1">
    <citation type="submission" date="2018-09" db="EMBL/GenBank/DDBJ databases">
        <title>Genomic Encyclopedia of Type Strains, Phase III (KMG-III): the genomes of soil and plant-associated and newly described type strains.</title>
        <authorList>
            <person name="Whitman W."/>
        </authorList>
    </citation>
    <scope>NUCLEOTIDE SEQUENCE [LARGE SCALE GENOMIC DNA]</scope>
    <source>
        <strain evidence="3 4">CECT 7938</strain>
    </source>
</reference>
<dbReference type="Pfam" id="PF14322">
    <property type="entry name" value="SusD-like_3"/>
    <property type="match status" value="1"/>
</dbReference>
<dbReference type="EMBL" id="RAPY01000001">
    <property type="protein sequence ID" value="RKE57136.1"/>
    <property type="molecule type" value="Genomic_DNA"/>
</dbReference>
<keyword evidence="4" id="KW-1185">Reference proteome</keyword>
<dbReference type="InterPro" id="IPR033985">
    <property type="entry name" value="SusD-like_N"/>
</dbReference>
<protein>
    <submittedName>
        <fullName evidence="3">Putative outer membrane starch-binding protein</fullName>
    </submittedName>
</protein>
<dbReference type="Proteomes" id="UP000286246">
    <property type="component" value="Unassembled WGS sequence"/>
</dbReference>
<organism evidence="3 4">
    <name type="scientific">Sphingobacterium detergens</name>
    <dbReference type="NCBI Taxonomy" id="1145106"/>
    <lineage>
        <taxon>Bacteria</taxon>
        <taxon>Pseudomonadati</taxon>
        <taxon>Bacteroidota</taxon>
        <taxon>Sphingobacteriia</taxon>
        <taxon>Sphingobacteriales</taxon>
        <taxon>Sphingobacteriaceae</taxon>
        <taxon>Sphingobacterium</taxon>
    </lineage>
</organism>
<feature type="repeat" description="TPR" evidence="1">
    <location>
        <begin position="213"/>
        <end position="246"/>
    </location>
</feature>
<sequence length="467" mass="53057">MKKIIYLLAIMPALFFASCNKYLDILPKGKKIPQTYADFEALLRDEATVHQVPIPQAIILPNDRFVSPANLNYYKLWDINYNWKEQEDRKIYNNSDESTYYYAYSSISVCNLILEHGPTMTEATAQQRDELMATASVLRAISYYTLANYYAADYDSQTAGQLLSVPLIESADIGAPSKQVTIAEIYDYMINDIKSALPKLPNQGQTILHPGKGAAYALLSRIYLQMDNYQDALENSEKALEYNDKLYDWTAYYNANKSQIEEPANYALKKTPMDFAYVENYYFRHGQSPNFTASELSLQVERAAGFEKGDSKFASRWKLRTVVPNTYYTSTMTGFYNTQGLTTVEVYLIAAECQARRGNIQKAMDFVNKVRKTRILAANYTDLTAQNATDAIKKIQQLKQNELIHSIIPFADYKRLNKESAFATTLRKTIDGKVVQLSPTSHLWIMPFPLGATENPGNGSIKQNVEK</sequence>
<dbReference type="PROSITE" id="PS50005">
    <property type="entry name" value="TPR"/>
    <property type="match status" value="1"/>
</dbReference>